<organism evidence="1 2">
    <name type="scientific">Arthrobacter oryzae</name>
    <dbReference type="NCBI Taxonomy" id="409290"/>
    <lineage>
        <taxon>Bacteria</taxon>
        <taxon>Bacillati</taxon>
        <taxon>Actinomycetota</taxon>
        <taxon>Actinomycetes</taxon>
        <taxon>Micrococcales</taxon>
        <taxon>Micrococcaceae</taxon>
        <taxon>Arthrobacter</taxon>
    </lineage>
</organism>
<sequence>MTDYDTFGWPRSFLGRKYLTRLCRATSYAEGDNTSSHLAFPHGYHPKAVAKARPASTNDAGTMSRRSSLLFDARLGRTLSNR</sequence>
<dbReference type="EMBL" id="RBIR01000001">
    <property type="protein sequence ID" value="RKR30210.1"/>
    <property type="molecule type" value="Genomic_DNA"/>
</dbReference>
<evidence type="ECO:0000313" key="2">
    <source>
        <dbReference type="Proteomes" id="UP000276055"/>
    </source>
</evidence>
<dbReference type="Proteomes" id="UP000276055">
    <property type="component" value="Unassembled WGS sequence"/>
</dbReference>
<dbReference type="AlphaFoldDB" id="A0A495FLU6"/>
<name>A0A495FLU6_9MICC</name>
<evidence type="ECO:0000313" key="1">
    <source>
        <dbReference type="EMBL" id="RKR30210.1"/>
    </source>
</evidence>
<protein>
    <submittedName>
        <fullName evidence="1">Uncharacterized protein</fullName>
    </submittedName>
</protein>
<accession>A0A495FLU6</accession>
<comment type="caution">
    <text evidence="1">The sequence shown here is derived from an EMBL/GenBank/DDBJ whole genome shotgun (WGS) entry which is preliminary data.</text>
</comment>
<gene>
    <name evidence="1" type="ORF">C8D78_0532</name>
</gene>
<reference evidence="1 2" key="1">
    <citation type="submission" date="2018-10" db="EMBL/GenBank/DDBJ databases">
        <title>Genomic Encyclopedia of Type Strains, Phase IV (KMG-IV): sequencing the most valuable type-strain genomes for metagenomic binning, comparative biology and taxonomic classification.</title>
        <authorList>
            <person name="Goeker M."/>
        </authorList>
    </citation>
    <scope>NUCLEOTIDE SEQUENCE [LARGE SCALE GENOMIC DNA]</scope>
    <source>
        <strain evidence="1 2">DSM 25586</strain>
    </source>
</reference>
<proteinExistence type="predicted"/>